<sequence>MRAHHARSKIDDIRKKMSDLPELQADEIHLSNKESIAILAHDIATLRERGYGFEQIVEFLRENDFEITSSTLKTYLREPERKRENTPIKNKKTTKKPTTENKKVTGVTAKNAIKIQTKKKTTKGDKNQAEFLIAPDRDVL</sequence>
<proteinExistence type="predicted"/>
<evidence type="ECO:0000313" key="2">
    <source>
        <dbReference type="EMBL" id="KXV78666.1"/>
    </source>
</evidence>
<reference evidence="2 3" key="1">
    <citation type="submission" date="2015-06" db="EMBL/GenBank/DDBJ databases">
        <title>Improved classification and identification of acetic acid bacteria using matrix-assisted laser desorption/ionization time-of-flight mass spectrometry; Gluconobacter nephelii and Gluconobacter uchimurae are later heterotypic synonyms of Gluconobacter japonicus and Gluconobacter oxydans, respectively.</title>
        <authorList>
            <person name="Li L."/>
            <person name="Cleenwerck I."/>
            <person name="De Vuyst L."/>
            <person name="Vandamme P."/>
        </authorList>
    </citation>
    <scope>NUCLEOTIDE SEQUENCE [LARGE SCALE GENOMIC DNA]</scope>
    <source>
        <strain evidence="2 3">LMG 1545</strain>
    </source>
</reference>
<dbReference type="PATRIC" id="fig|178900.7.peg.2608"/>
<feature type="region of interest" description="Disordered" evidence="1">
    <location>
        <begin position="78"/>
        <end position="105"/>
    </location>
</feature>
<name>A0A149VEW3_9PROT</name>
<organism evidence="2 3">
    <name type="scientific">Acetobacter cerevisiae</name>
    <dbReference type="NCBI Taxonomy" id="178900"/>
    <lineage>
        <taxon>Bacteria</taxon>
        <taxon>Pseudomonadati</taxon>
        <taxon>Pseudomonadota</taxon>
        <taxon>Alphaproteobacteria</taxon>
        <taxon>Acetobacterales</taxon>
        <taxon>Acetobacteraceae</taxon>
        <taxon>Acetobacter</taxon>
    </lineage>
</organism>
<protein>
    <submittedName>
        <fullName evidence="2">Uncharacterized protein</fullName>
    </submittedName>
</protein>
<accession>A0A149VEW3</accession>
<gene>
    <name evidence="2" type="ORF">AD954_01605</name>
</gene>
<dbReference type="AlphaFoldDB" id="A0A149VEW3"/>
<comment type="caution">
    <text evidence="2">The sequence shown here is derived from an EMBL/GenBank/DDBJ whole genome shotgun (WGS) entry which is preliminary data.</text>
</comment>
<dbReference type="Proteomes" id="UP000075462">
    <property type="component" value="Unassembled WGS sequence"/>
</dbReference>
<dbReference type="RefSeq" id="WP_062271282.1">
    <property type="nucleotide sequence ID" value="NZ_LIAA01000006.1"/>
</dbReference>
<dbReference type="OrthoDB" id="7226269at2"/>
<dbReference type="EMBL" id="LIAA01000006">
    <property type="protein sequence ID" value="KXV78666.1"/>
    <property type="molecule type" value="Genomic_DNA"/>
</dbReference>
<evidence type="ECO:0000313" key="3">
    <source>
        <dbReference type="Proteomes" id="UP000075462"/>
    </source>
</evidence>
<evidence type="ECO:0000256" key="1">
    <source>
        <dbReference type="SAM" id="MobiDB-lite"/>
    </source>
</evidence>